<dbReference type="Pfam" id="PF15268">
    <property type="entry name" value="Dapper"/>
    <property type="match status" value="2"/>
</dbReference>
<feature type="compositionally biased region" description="Basic and acidic residues" evidence="7">
    <location>
        <begin position="118"/>
        <end position="132"/>
    </location>
</feature>
<dbReference type="InParanoid" id="A0A3Q3G1S9"/>
<feature type="region of interest" description="Disordered" evidence="7">
    <location>
        <begin position="588"/>
        <end position="701"/>
    </location>
</feature>
<feature type="compositionally biased region" description="Polar residues" evidence="7">
    <location>
        <begin position="513"/>
        <end position="544"/>
    </location>
</feature>
<dbReference type="GO" id="GO:0046329">
    <property type="term" value="P:negative regulation of JNK cascade"/>
    <property type="evidence" value="ECO:0007669"/>
    <property type="project" value="TreeGrafter"/>
</dbReference>
<feature type="compositionally biased region" description="Basic and acidic residues" evidence="7">
    <location>
        <begin position="545"/>
        <end position="557"/>
    </location>
</feature>
<dbReference type="InterPro" id="IPR024843">
    <property type="entry name" value="Dapper"/>
</dbReference>
<accession>A0A3Q3G1S9</accession>
<dbReference type="Ensembl" id="ENSLBET00000026882.1">
    <property type="protein sequence ID" value="ENSLBEP00000025594.1"/>
    <property type="gene ID" value="ENSLBEG00000019550.1"/>
</dbReference>
<keyword evidence="6" id="KW-0175">Coiled coil</keyword>
<proteinExistence type="inferred from homology"/>
<dbReference type="Proteomes" id="UP000261660">
    <property type="component" value="Unplaced"/>
</dbReference>
<dbReference type="OrthoDB" id="9448112at2759"/>
<feature type="compositionally biased region" description="Basic residues" evidence="7">
    <location>
        <begin position="670"/>
        <end position="698"/>
    </location>
</feature>
<feature type="compositionally biased region" description="Gly residues" evidence="7">
    <location>
        <begin position="812"/>
        <end position="826"/>
    </location>
</feature>
<protein>
    <submittedName>
        <fullName evidence="8">Dishevelled-binding antagonist of beta-catenin 1</fullName>
    </submittedName>
</protein>
<sequence>MLQSGTARRDADASERLRAVRERLEATVSGLGELELLRQRQEELVRAALELREELEQEEEEEEEEEEERRREAQLSSEEKLLEENILLLRKQLNCLRRRDTGLISQLQELDRQISDLRLDTEPPHDPPETDSRPSSGFYELSDAASGSLSNSSNSVFSECFCSTADADGRLPSTDELVSCLDCDGLVGGLCDDSSICGTVRRSLSAPHPPTVDSISSVSSCDSQSKYHCDLVARNGCEVYRYPSPLHAVAVQSPVFLQKLCHGGLGIEEGALKSSVEGLKADCVLQSDPVSASSVPQSSSWPAPSSSSLTLSQKRLDGYIFSLLQRRALPVRTNRPRTSISTEPSKSVLRPVGLCGRQLSAPCSGGGTGTLRGSEHRPPWSAGGADGAFSSSSQRQWFTESKGEQETFYPDGNMMHNVFKFPHSDFSPLSNNIHPVCSVPEPDVNSSTNSLLRLRENRKYPPPSAASTATLPKDVRDLGCPKANSSPKKPPYFPPDQELLFKSPSTIRKKSATPKNSPTLVPTGHTESTEMSVTNKTGVGVSSHSLDEAGGRSRVVESRSPPTQQQDIKLCQGGDSDIRTVRVKSATLKTSQTTEHSERRGDRYHYRSSSKKSRLLEDGGPTHIRTSRRATGCTNRTSSSRVKRLPASIPEGRVLDQQTTSTLSSVRSGSSRHYHHGNHHHGSNRHHHGHHHHGHHHGRDQVAIVAKPKYKRTLPYDEAFRRAQRRKRKELLSRCAACRFLPSDGALSSPYAYTAGSDSEYSAECASLFHSTIVDTSEDERSNYTANRFGDSESSDDEYVEESTTASDTEESGGGGAGGGTGGLGRGWSQLEETEARATGKDMRSAHTKAFVKIKASQTLKKKILRFRSGSLKLMTTV</sequence>
<feature type="region of interest" description="Disordered" evidence="7">
    <location>
        <begin position="455"/>
        <end position="576"/>
    </location>
</feature>
<dbReference type="STRING" id="56723.ENSLBEP00000025594"/>
<evidence type="ECO:0000313" key="8">
    <source>
        <dbReference type="Ensembl" id="ENSLBEP00000025594.1"/>
    </source>
</evidence>
<evidence type="ECO:0000256" key="3">
    <source>
        <dbReference type="ARBA" id="ARBA00022473"/>
    </source>
</evidence>
<dbReference type="FunCoup" id="A0A3Q3G1S9">
    <property type="interactions" value="1043"/>
</dbReference>
<name>A0A3Q3G1S9_9LABR</name>
<feature type="compositionally biased region" description="Basic and acidic residues" evidence="7">
    <location>
        <begin position="595"/>
        <end position="605"/>
    </location>
</feature>
<feature type="compositionally biased region" description="Polar residues" evidence="7">
    <location>
        <begin position="656"/>
        <end position="666"/>
    </location>
</feature>
<comment type="subcellular location">
    <subcellularLocation>
        <location evidence="1">Cytoplasm</location>
    </subcellularLocation>
</comment>
<feature type="region of interest" description="Disordered" evidence="7">
    <location>
        <begin position="363"/>
        <end position="401"/>
    </location>
</feature>
<feature type="compositionally biased region" description="Acidic residues" evidence="7">
    <location>
        <begin position="55"/>
        <end position="67"/>
    </location>
</feature>
<organism evidence="8 9">
    <name type="scientific">Labrus bergylta</name>
    <name type="common">ballan wrasse</name>
    <dbReference type="NCBI Taxonomy" id="56723"/>
    <lineage>
        <taxon>Eukaryota</taxon>
        <taxon>Metazoa</taxon>
        <taxon>Chordata</taxon>
        <taxon>Craniata</taxon>
        <taxon>Vertebrata</taxon>
        <taxon>Euteleostomi</taxon>
        <taxon>Actinopterygii</taxon>
        <taxon>Neopterygii</taxon>
        <taxon>Teleostei</taxon>
        <taxon>Neoteleostei</taxon>
        <taxon>Acanthomorphata</taxon>
        <taxon>Eupercaria</taxon>
        <taxon>Labriformes</taxon>
        <taxon>Labridae</taxon>
        <taxon>Labrus</taxon>
    </lineage>
</organism>
<reference evidence="8" key="1">
    <citation type="submission" date="2025-08" db="UniProtKB">
        <authorList>
            <consortium name="Ensembl"/>
        </authorList>
    </citation>
    <scope>IDENTIFICATION</scope>
</reference>
<dbReference type="GO" id="GO:0090090">
    <property type="term" value="P:negative regulation of canonical Wnt signaling pathway"/>
    <property type="evidence" value="ECO:0007669"/>
    <property type="project" value="TreeGrafter"/>
</dbReference>
<dbReference type="GO" id="GO:0016055">
    <property type="term" value="P:Wnt signaling pathway"/>
    <property type="evidence" value="ECO:0007669"/>
    <property type="project" value="UniProtKB-KW"/>
</dbReference>
<dbReference type="PANTHER" id="PTHR15919">
    <property type="entry name" value="DAPPER-RELATED"/>
    <property type="match status" value="1"/>
</dbReference>
<evidence type="ECO:0000256" key="7">
    <source>
        <dbReference type="SAM" id="MobiDB-lite"/>
    </source>
</evidence>
<dbReference type="GO" id="GO:0005737">
    <property type="term" value="C:cytoplasm"/>
    <property type="evidence" value="ECO:0007669"/>
    <property type="project" value="UniProtKB-SubCell"/>
</dbReference>
<evidence type="ECO:0000313" key="9">
    <source>
        <dbReference type="Proteomes" id="UP000261660"/>
    </source>
</evidence>
<feature type="region of interest" description="Disordered" evidence="7">
    <location>
        <begin position="777"/>
        <end position="845"/>
    </location>
</feature>
<comment type="similarity">
    <text evidence="2">Belongs to the dapper family.</text>
</comment>
<feature type="region of interest" description="Disordered" evidence="7">
    <location>
        <begin position="118"/>
        <end position="144"/>
    </location>
</feature>
<feature type="compositionally biased region" description="Low complexity" evidence="7">
    <location>
        <begin position="381"/>
        <end position="393"/>
    </location>
</feature>
<evidence type="ECO:0000256" key="4">
    <source>
        <dbReference type="ARBA" id="ARBA00022490"/>
    </source>
</evidence>
<keyword evidence="4" id="KW-0963">Cytoplasm</keyword>
<reference evidence="8" key="2">
    <citation type="submission" date="2025-09" db="UniProtKB">
        <authorList>
            <consortium name="Ensembl"/>
        </authorList>
    </citation>
    <scope>IDENTIFICATION</scope>
</reference>
<evidence type="ECO:0000256" key="2">
    <source>
        <dbReference type="ARBA" id="ARBA00010807"/>
    </source>
</evidence>
<keyword evidence="9" id="KW-1185">Reference proteome</keyword>
<dbReference type="GeneTree" id="ENSGT00950000183181"/>
<feature type="region of interest" description="Disordered" evidence="7">
    <location>
        <begin position="54"/>
        <end position="76"/>
    </location>
</feature>
<keyword evidence="5" id="KW-0879">Wnt signaling pathway</keyword>
<evidence type="ECO:0000256" key="6">
    <source>
        <dbReference type="ARBA" id="ARBA00023054"/>
    </source>
</evidence>
<evidence type="ECO:0000256" key="5">
    <source>
        <dbReference type="ARBA" id="ARBA00022687"/>
    </source>
</evidence>
<dbReference type="PANTHER" id="PTHR15919:SF12">
    <property type="entry name" value="DAPPER HOMOLOG 1"/>
    <property type="match status" value="1"/>
</dbReference>
<dbReference type="AlphaFoldDB" id="A0A3Q3G1S9"/>
<evidence type="ECO:0000256" key="1">
    <source>
        <dbReference type="ARBA" id="ARBA00004496"/>
    </source>
</evidence>
<feature type="compositionally biased region" description="Basic and acidic residues" evidence="7">
    <location>
        <begin position="834"/>
        <end position="845"/>
    </location>
</feature>
<dbReference type="GO" id="GO:2000095">
    <property type="term" value="P:regulation of Wnt signaling pathway, planar cell polarity pathway"/>
    <property type="evidence" value="ECO:0007669"/>
    <property type="project" value="TreeGrafter"/>
</dbReference>
<keyword evidence="3" id="KW-0217">Developmental protein</keyword>